<name>A0ABQ5U800_9HYPH</name>
<gene>
    <name evidence="2" type="ORF">GCM10007913_01970</name>
</gene>
<keyword evidence="1" id="KW-0812">Transmembrane</keyword>
<accession>A0ABQ5U800</accession>
<protein>
    <recommendedName>
        <fullName evidence="4">YcxB-like protein domain-containing protein</fullName>
    </recommendedName>
</protein>
<organism evidence="2 3">
    <name type="scientific">Devosia yakushimensis</name>
    <dbReference type="NCBI Taxonomy" id="470028"/>
    <lineage>
        <taxon>Bacteria</taxon>
        <taxon>Pseudomonadati</taxon>
        <taxon>Pseudomonadota</taxon>
        <taxon>Alphaproteobacteria</taxon>
        <taxon>Hyphomicrobiales</taxon>
        <taxon>Devosiaceae</taxon>
        <taxon>Devosia</taxon>
    </lineage>
</organism>
<proteinExistence type="predicted"/>
<evidence type="ECO:0000313" key="2">
    <source>
        <dbReference type="EMBL" id="GLQ08265.1"/>
    </source>
</evidence>
<evidence type="ECO:0000256" key="1">
    <source>
        <dbReference type="SAM" id="Phobius"/>
    </source>
</evidence>
<feature type="transmembrane region" description="Helical" evidence="1">
    <location>
        <begin position="34"/>
        <end position="52"/>
    </location>
</feature>
<evidence type="ECO:0008006" key="4">
    <source>
        <dbReference type="Google" id="ProtNLM"/>
    </source>
</evidence>
<sequence length="202" mass="22704">MGQSAMKLPFDQHYFSLDECEFVLVTRKFYPQPLQVVLISIALIPLIALGAWQKGLDLWVSAGVIGGTVIASLFFVPLLFQLRTGQLGAGNYVVGNITSVMGHVDWPPIWSNILAERAVTYNWSEIGLITLRAEPWAVAPNNFQLELDFHDGRMRHLRVPNLNAEDMEKFAAVLELIALRRGIRFQWGSAHRPVHYGGLRLP</sequence>
<keyword evidence="1" id="KW-0472">Membrane</keyword>
<keyword evidence="3" id="KW-1185">Reference proteome</keyword>
<dbReference type="Proteomes" id="UP001161406">
    <property type="component" value="Unassembled WGS sequence"/>
</dbReference>
<feature type="transmembrane region" description="Helical" evidence="1">
    <location>
        <begin position="58"/>
        <end position="80"/>
    </location>
</feature>
<evidence type="ECO:0000313" key="3">
    <source>
        <dbReference type="Proteomes" id="UP001161406"/>
    </source>
</evidence>
<dbReference type="EMBL" id="BSNG01000001">
    <property type="protein sequence ID" value="GLQ08265.1"/>
    <property type="molecule type" value="Genomic_DNA"/>
</dbReference>
<reference evidence="2" key="1">
    <citation type="journal article" date="2014" name="Int. J. Syst. Evol. Microbiol.">
        <title>Complete genome of a new Firmicutes species belonging to the dominant human colonic microbiota ('Ruminococcus bicirculans') reveals two chromosomes and a selective capacity to utilize plant glucans.</title>
        <authorList>
            <consortium name="NISC Comparative Sequencing Program"/>
            <person name="Wegmann U."/>
            <person name="Louis P."/>
            <person name="Goesmann A."/>
            <person name="Henrissat B."/>
            <person name="Duncan S.H."/>
            <person name="Flint H.J."/>
        </authorList>
    </citation>
    <scope>NUCLEOTIDE SEQUENCE</scope>
    <source>
        <strain evidence="2">NBRC 103855</strain>
    </source>
</reference>
<comment type="caution">
    <text evidence="2">The sequence shown here is derived from an EMBL/GenBank/DDBJ whole genome shotgun (WGS) entry which is preliminary data.</text>
</comment>
<reference evidence="2" key="2">
    <citation type="submission" date="2023-01" db="EMBL/GenBank/DDBJ databases">
        <title>Draft genome sequence of Devosia yakushimensis strain NBRC 103855.</title>
        <authorList>
            <person name="Sun Q."/>
            <person name="Mori K."/>
        </authorList>
    </citation>
    <scope>NUCLEOTIDE SEQUENCE</scope>
    <source>
        <strain evidence="2">NBRC 103855</strain>
    </source>
</reference>
<keyword evidence="1" id="KW-1133">Transmembrane helix</keyword>